<dbReference type="RefSeq" id="WP_034377322.1">
    <property type="nucleotide sequence ID" value="NZ_AWTN01000001.1"/>
</dbReference>
<evidence type="ECO:0000256" key="3">
    <source>
        <dbReference type="ARBA" id="ARBA00022679"/>
    </source>
</evidence>
<dbReference type="InterPro" id="IPR029044">
    <property type="entry name" value="Nucleotide-diphossugar_trans"/>
</dbReference>
<protein>
    <submittedName>
        <fullName evidence="5">N-acetylglucosaminyltransferase</fullName>
    </submittedName>
</protein>
<dbReference type="Pfam" id="PF00535">
    <property type="entry name" value="Glycos_transf_2"/>
    <property type="match status" value="1"/>
</dbReference>
<dbReference type="EMBL" id="AWTN01000001">
    <property type="protein sequence ID" value="KGH00917.1"/>
    <property type="molecule type" value="Genomic_DNA"/>
</dbReference>
<dbReference type="InterPro" id="IPR001173">
    <property type="entry name" value="Glyco_trans_2-like"/>
</dbReference>
<evidence type="ECO:0000313" key="6">
    <source>
        <dbReference type="Proteomes" id="UP000029567"/>
    </source>
</evidence>
<reference evidence="5 6" key="1">
    <citation type="submission" date="2013-09" db="EMBL/GenBank/DDBJ databases">
        <title>High correlation between genotypes and phenotypes of environmental bacteria Comamonas testosteroni strains.</title>
        <authorList>
            <person name="Liu L."/>
            <person name="Zhu W."/>
            <person name="Xia X."/>
            <person name="Xu B."/>
            <person name="Luo M."/>
            <person name="Wang G."/>
        </authorList>
    </citation>
    <scope>NUCLEOTIDE SEQUENCE [LARGE SCALE GENOMIC DNA]</scope>
    <source>
        <strain evidence="5 6">JL14</strain>
    </source>
</reference>
<evidence type="ECO:0000313" key="5">
    <source>
        <dbReference type="EMBL" id="KGH00917.1"/>
    </source>
</evidence>
<accession>A0A0E3C924</accession>
<feature type="domain" description="Glycosyltransferase 2-like" evidence="4">
    <location>
        <begin position="68"/>
        <end position="244"/>
    </location>
</feature>
<dbReference type="Gene3D" id="3.90.550.10">
    <property type="entry name" value="Spore Coat Polysaccharide Biosynthesis Protein SpsA, Chain A"/>
    <property type="match status" value="1"/>
</dbReference>
<comment type="similarity">
    <text evidence="1">Belongs to the glycosyltransferase 2 family.</text>
</comment>
<gene>
    <name evidence="5" type="ORF">P245_01550</name>
</gene>
<evidence type="ECO:0000259" key="4">
    <source>
        <dbReference type="Pfam" id="PF00535"/>
    </source>
</evidence>
<dbReference type="CDD" id="cd06423">
    <property type="entry name" value="CESA_like"/>
    <property type="match status" value="1"/>
</dbReference>
<evidence type="ECO:0000256" key="2">
    <source>
        <dbReference type="ARBA" id="ARBA00022676"/>
    </source>
</evidence>
<comment type="caution">
    <text evidence="5">The sequence shown here is derived from an EMBL/GenBank/DDBJ whole genome shotgun (WGS) entry which is preliminary data.</text>
</comment>
<proteinExistence type="inferred from homology"/>
<evidence type="ECO:0000256" key="1">
    <source>
        <dbReference type="ARBA" id="ARBA00006739"/>
    </source>
</evidence>
<dbReference type="SUPFAM" id="SSF53448">
    <property type="entry name" value="Nucleotide-diphospho-sugar transferases"/>
    <property type="match status" value="1"/>
</dbReference>
<dbReference type="PANTHER" id="PTHR43630">
    <property type="entry name" value="POLY-BETA-1,6-N-ACETYL-D-GLUCOSAMINE SYNTHASE"/>
    <property type="match status" value="1"/>
</dbReference>
<name>A0A0E3C924_9BURK</name>
<organism evidence="5 6">
    <name type="scientific">Comamonas thiooxydans</name>
    <dbReference type="NCBI Taxonomy" id="363952"/>
    <lineage>
        <taxon>Bacteria</taxon>
        <taxon>Pseudomonadati</taxon>
        <taxon>Pseudomonadota</taxon>
        <taxon>Betaproteobacteria</taxon>
        <taxon>Burkholderiales</taxon>
        <taxon>Comamonadaceae</taxon>
        <taxon>Comamonas</taxon>
    </lineage>
</organism>
<accession>A0A0K6HM09</accession>
<sequence>MWQQFVESFLLLAHSFSTRGAWDQAFNLFPFIVLLELPFYVLVVGGMLRYGLRHWRVPVRRLQYPSVSCLITCYSEGDDVRKTISSLVNQRYAGRIQIIPIIDGAIKNSDTLHAALSEAKRWEGTEGRREVTVLPKWQRGGRVSSLNAGLTLATGDVVMALDGDTSFDNDMVENATRHFDDPLVAGVAGNLRVRNQGRNLVTKMQGLEYMLSISGGKTGLSEFNIVNNISGAFGVFRTSLVRHLGGWDAGTAEDLDMTLRIKQYFGRYSGMRIKFEPHAMGHTDAPESWRVFFKQRLRWDGDMYYLFVRKYRFNLRPSLLGWPNFLFTLINGLLMQLVLPYLIVGSLAMLLFIQPLGIVLGTLAFVYLGYLLLLLAYYLVYLATVSERIRLDLSYLPYLPLFPLFAFVTRVHSGYAILVEALTHSHLDSSMAPNWVLRKNKF</sequence>
<dbReference type="PANTHER" id="PTHR43630:SF1">
    <property type="entry name" value="POLY-BETA-1,6-N-ACETYL-D-GLUCOSAMINE SYNTHASE"/>
    <property type="match status" value="1"/>
</dbReference>
<dbReference type="Proteomes" id="UP000029567">
    <property type="component" value="Unassembled WGS sequence"/>
</dbReference>
<dbReference type="AlphaFoldDB" id="A0A0E3C924"/>
<keyword evidence="2 5" id="KW-0328">Glycosyltransferase</keyword>
<keyword evidence="3 5" id="KW-0808">Transferase</keyword>
<dbReference type="GO" id="GO:0016757">
    <property type="term" value="F:glycosyltransferase activity"/>
    <property type="evidence" value="ECO:0007669"/>
    <property type="project" value="UniProtKB-KW"/>
</dbReference>